<feature type="region of interest" description="Disordered" evidence="1">
    <location>
        <begin position="750"/>
        <end position="772"/>
    </location>
</feature>
<keyword evidence="3" id="KW-1185">Reference proteome</keyword>
<feature type="compositionally biased region" description="Basic and acidic residues" evidence="1">
    <location>
        <begin position="370"/>
        <end position="381"/>
    </location>
</feature>
<feature type="compositionally biased region" description="Basic residues" evidence="1">
    <location>
        <begin position="338"/>
        <end position="347"/>
    </location>
</feature>
<feature type="compositionally biased region" description="Basic residues" evidence="1">
    <location>
        <begin position="409"/>
        <end position="418"/>
    </location>
</feature>
<feature type="compositionally biased region" description="Polar residues" evidence="1">
    <location>
        <begin position="432"/>
        <end position="446"/>
    </location>
</feature>
<evidence type="ECO:0000256" key="1">
    <source>
        <dbReference type="SAM" id="MobiDB-lite"/>
    </source>
</evidence>
<organism evidence="2 3">
    <name type="scientific">Phtheirospermum japonicum</name>
    <dbReference type="NCBI Taxonomy" id="374723"/>
    <lineage>
        <taxon>Eukaryota</taxon>
        <taxon>Viridiplantae</taxon>
        <taxon>Streptophyta</taxon>
        <taxon>Embryophyta</taxon>
        <taxon>Tracheophyta</taxon>
        <taxon>Spermatophyta</taxon>
        <taxon>Magnoliopsida</taxon>
        <taxon>eudicotyledons</taxon>
        <taxon>Gunneridae</taxon>
        <taxon>Pentapetalae</taxon>
        <taxon>asterids</taxon>
        <taxon>lamiids</taxon>
        <taxon>Lamiales</taxon>
        <taxon>Orobanchaceae</taxon>
        <taxon>Orobanchaceae incertae sedis</taxon>
        <taxon>Phtheirospermum</taxon>
    </lineage>
</organism>
<feature type="compositionally biased region" description="Basic and acidic residues" evidence="1">
    <location>
        <begin position="393"/>
        <end position="408"/>
    </location>
</feature>
<dbReference type="Proteomes" id="UP000653305">
    <property type="component" value="Unassembled WGS sequence"/>
</dbReference>
<reference evidence="2" key="1">
    <citation type="submission" date="2020-07" db="EMBL/GenBank/DDBJ databases">
        <title>Ethylene signaling mediates host invasion by parasitic plants.</title>
        <authorList>
            <person name="Yoshida S."/>
        </authorList>
    </citation>
    <scope>NUCLEOTIDE SEQUENCE</scope>
    <source>
        <strain evidence="2">Okayama</strain>
    </source>
</reference>
<proteinExistence type="predicted"/>
<feature type="region of interest" description="Disordered" evidence="1">
    <location>
        <begin position="299"/>
        <end position="489"/>
    </location>
</feature>
<feature type="compositionally biased region" description="Basic and acidic residues" evidence="1">
    <location>
        <begin position="463"/>
        <end position="486"/>
    </location>
</feature>
<feature type="compositionally biased region" description="Polar residues" evidence="1">
    <location>
        <begin position="662"/>
        <end position="673"/>
    </location>
</feature>
<evidence type="ECO:0000313" key="3">
    <source>
        <dbReference type="Proteomes" id="UP000653305"/>
    </source>
</evidence>
<sequence>MAKRRREPDSDGTTTETAEHNTVFVDTSLDTRLAMLVFKSDTVSEFKKKIVLEHMQCFPKIEIQIHSLKVKRRASFYHLPESMHVWSAFHGAKGNWFLSVDASSTPTSHLNQNSSELGLAKCTIDDSCRGLSSDINRIPQIIPISLPEMIPGFTVENSLEKTADIQNSNFPGEKRTETESPAKKKRKTKHTKEDLCHNLDSKDTDASFHASVTDTVMPGIVDCGKSTVDAVKGVNVCEQQEKPTRFDAFVGTTVPAVGKKSNLGSDDRKKDTVLESKIPENLMANPKEYELDQDVQADQSGAVSVKAPDISVGSMDAQETSLNIQDNENMKSETTSLGKKKKKKTKSNKLDNNNIEKPGLLQPSRGDTVVSEKREPDEENQHSAGNGHADIPLVEKEKDSENTDNTDKKAKKKRKKKMLTTADVQEDLPIKNQKNGTGENSISFVNSEPEGIHEASSKVPSRQSEEKLEEKHEIAVKTDDPARTTEDEVEGINFKEYFVPCEEKKANQSSMEMKSLKKVKTNGLPSVSISTEVQSSSKLSADHESKNKSRVRKDSGKRQRDSAHNSDSSRRSSRVPENGVKDSSTSEMPETNLRKPKEIIAESSILKKKNASLVKSSFEKFPGKSGNKRSLFSLNVTNRMEFKTPKKKSLLTKQGALFQDISGESSGDENGTAHSSGSTRSPSDSSSMSDHSMGESDLSQDSTRKGSSVAQGQFTGGKGTSKLDLLDSEEMTMDMILRSSKRFKKAKLLASQNEANQNESQPIEFVPDSLPV</sequence>
<feature type="compositionally biased region" description="Polar residues" evidence="1">
    <location>
        <begin position="317"/>
        <end position="327"/>
    </location>
</feature>
<evidence type="ECO:0000313" key="2">
    <source>
        <dbReference type="EMBL" id="GFQ05549.1"/>
    </source>
</evidence>
<dbReference type="OrthoDB" id="1093005at2759"/>
<feature type="compositionally biased region" description="Basic and acidic residues" evidence="1">
    <location>
        <begin position="172"/>
        <end position="182"/>
    </location>
</feature>
<feature type="region of interest" description="Disordered" evidence="1">
    <location>
        <begin position="164"/>
        <end position="194"/>
    </location>
</feature>
<feature type="compositionally biased region" description="Polar residues" evidence="1">
    <location>
        <begin position="697"/>
        <end position="713"/>
    </location>
</feature>
<name>A0A830D6S6_9LAMI</name>
<feature type="compositionally biased region" description="Basic and acidic residues" evidence="1">
    <location>
        <begin position="540"/>
        <end position="570"/>
    </location>
</feature>
<accession>A0A830D6S6</accession>
<feature type="compositionally biased region" description="Low complexity" evidence="1">
    <location>
        <begin position="526"/>
        <end position="537"/>
    </location>
</feature>
<dbReference type="EMBL" id="BMAC01001085">
    <property type="protein sequence ID" value="GFQ05549.1"/>
    <property type="molecule type" value="Genomic_DNA"/>
</dbReference>
<feature type="compositionally biased region" description="Polar residues" evidence="1">
    <location>
        <begin position="750"/>
        <end position="761"/>
    </location>
</feature>
<feature type="region of interest" description="Disordered" evidence="1">
    <location>
        <begin position="505"/>
        <end position="727"/>
    </location>
</feature>
<dbReference type="AlphaFoldDB" id="A0A830D6S6"/>
<feature type="compositionally biased region" description="Polar residues" evidence="1">
    <location>
        <begin position="628"/>
        <end position="638"/>
    </location>
</feature>
<gene>
    <name evidence="2" type="ORF">PHJA_002699000</name>
</gene>
<protein>
    <submittedName>
        <fullName evidence="2">Uncharacterized protein</fullName>
    </submittedName>
</protein>
<feature type="compositionally biased region" description="Low complexity" evidence="1">
    <location>
        <begin position="674"/>
        <end position="691"/>
    </location>
</feature>
<comment type="caution">
    <text evidence="2">The sequence shown here is derived from an EMBL/GenBank/DDBJ whole genome shotgun (WGS) entry which is preliminary data.</text>
</comment>